<dbReference type="GO" id="GO:0006355">
    <property type="term" value="P:regulation of DNA-templated transcription"/>
    <property type="evidence" value="ECO:0007669"/>
    <property type="project" value="InterPro"/>
</dbReference>
<reference evidence="6" key="1">
    <citation type="submission" date="2018-01" db="EMBL/GenBank/DDBJ databases">
        <authorList>
            <person name="Mao J.F."/>
        </authorList>
    </citation>
    <scope>NUCLEOTIDE SEQUENCE</scope>
    <source>
        <strain evidence="6">Huo1</strain>
        <tissue evidence="6">Leaf</tissue>
    </source>
</reference>
<dbReference type="AlphaFoldDB" id="A0A4D8Y967"/>
<name>A0A4D8Y967_SALSN</name>
<dbReference type="STRING" id="180675.A0A4D8Y967"/>
<feature type="coiled-coil region" evidence="2">
    <location>
        <begin position="112"/>
        <end position="139"/>
    </location>
</feature>
<dbReference type="PANTHER" id="PTHR31662">
    <property type="entry name" value="BNAANNG10740D PROTEIN-RELATED"/>
    <property type="match status" value="1"/>
</dbReference>
<dbReference type="GO" id="GO:0005634">
    <property type="term" value="C:nucleus"/>
    <property type="evidence" value="ECO:0007669"/>
    <property type="project" value="TreeGrafter"/>
</dbReference>
<feature type="region of interest" description="Disordered" evidence="3">
    <location>
        <begin position="1"/>
        <end position="67"/>
    </location>
</feature>
<sequence length="232" mass="26386">MGNQPITPVESQSESNEEDEEGFSDEVSDSEVEQTQTRITTQKKSNPQMSAISSPQRQAPSAAGTEAWEKKSDLLQRLWSQEDEIVILKGMIDYTSKHESDPISYLNAFHDFTKKNASRSQLQEKIERMKKEYKNSKITFSKPHEKQSACNLSKTIQGNEEKGRAKVMRAKGSVATMEGRMLMYGEEAFESGQGAAWEKEWNELRSEELRLHLKQMEVRVAQTKLVLGALDH</sequence>
<evidence type="ECO:0000256" key="1">
    <source>
        <dbReference type="ARBA" id="ARBA00010820"/>
    </source>
</evidence>
<feature type="domain" description="Glabrous enhancer-binding protein-like DBD" evidence="4">
    <location>
        <begin position="76"/>
        <end position="156"/>
    </location>
</feature>
<dbReference type="OrthoDB" id="914121at2759"/>
<feature type="compositionally biased region" description="Polar residues" evidence="3">
    <location>
        <begin position="34"/>
        <end position="59"/>
    </location>
</feature>
<evidence type="ECO:0000256" key="3">
    <source>
        <dbReference type="SAM" id="MobiDB-lite"/>
    </source>
</evidence>
<organism evidence="6">
    <name type="scientific">Salvia splendens</name>
    <name type="common">Scarlet sage</name>
    <dbReference type="NCBI Taxonomy" id="180675"/>
    <lineage>
        <taxon>Eukaryota</taxon>
        <taxon>Viridiplantae</taxon>
        <taxon>Streptophyta</taxon>
        <taxon>Embryophyta</taxon>
        <taxon>Tracheophyta</taxon>
        <taxon>Spermatophyta</taxon>
        <taxon>Magnoliopsida</taxon>
        <taxon>eudicotyledons</taxon>
        <taxon>Gunneridae</taxon>
        <taxon>Pentapetalae</taxon>
        <taxon>asterids</taxon>
        <taxon>lamiids</taxon>
        <taxon>Lamiales</taxon>
        <taxon>Lamiaceae</taxon>
        <taxon>Nepetoideae</taxon>
        <taxon>Mentheae</taxon>
        <taxon>Salviinae</taxon>
        <taxon>Salvia</taxon>
        <taxon>Salvia subgen. Calosphace</taxon>
        <taxon>core Calosphace</taxon>
    </lineage>
</organism>
<keyword evidence="2" id="KW-0175">Coiled coil</keyword>
<evidence type="ECO:0000313" key="7">
    <source>
        <dbReference type="Proteomes" id="UP000298416"/>
    </source>
</evidence>
<reference evidence="6" key="2">
    <citation type="submission" date="2020-08" db="EMBL/GenBank/DDBJ databases">
        <title>Plant Genome Project.</title>
        <authorList>
            <person name="Zhang R.-G."/>
        </authorList>
    </citation>
    <scope>NUCLEOTIDE SEQUENCE</scope>
    <source>
        <strain evidence="6">Huo1</strain>
        <tissue evidence="6">Leaf</tissue>
    </source>
</reference>
<comment type="caution">
    <text evidence="6">The sequence shown here is derived from an EMBL/GenBank/DDBJ whole genome shotgun (WGS) entry which is preliminary data.</text>
</comment>
<keyword evidence="7" id="KW-1185">Reference proteome</keyword>
<evidence type="ECO:0000259" key="4">
    <source>
        <dbReference type="Pfam" id="PF04504"/>
    </source>
</evidence>
<dbReference type="Proteomes" id="UP000298416">
    <property type="component" value="Unassembled WGS sequence"/>
</dbReference>
<evidence type="ECO:0000256" key="2">
    <source>
        <dbReference type="SAM" id="Coils"/>
    </source>
</evidence>
<dbReference type="PANTHER" id="PTHR31662:SF33">
    <property type="entry name" value="DNA-BINDING STOREKEEPER PROTEIN TRANSCRIPTIONAL REGULATOR-LIKE PROTEIN"/>
    <property type="match status" value="1"/>
</dbReference>
<proteinExistence type="inferred from homology"/>
<gene>
    <name evidence="6" type="ORF">SASPL_155037</name>
    <name evidence="5" type="ORF">SASPL_156968</name>
</gene>
<dbReference type="InterPro" id="IPR007592">
    <property type="entry name" value="GEBP"/>
</dbReference>
<dbReference type="Pfam" id="PF04504">
    <property type="entry name" value="GeBP-like_DBD"/>
    <property type="match status" value="1"/>
</dbReference>
<protein>
    <recommendedName>
        <fullName evidence="4">Glabrous enhancer-binding protein-like DBD domain-containing protein</fullName>
    </recommendedName>
</protein>
<comment type="similarity">
    <text evidence="1">Belongs to the GeBP family.</text>
</comment>
<evidence type="ECO:0000313" key="5">
    <source>
        <dbReference type="EMBL" id="KAG6383287.1"/>
    </source>
</evidence>
<dbReference type="EMBL" id="PNBA02000022">
    <property type="protein sequence ID" value="KAG6386146.1"/>
    <property type="molecule type" value="Genomic_DNA"/>
</dbReference>
<evidence type="ECO:0000313" key="6">
    <source>
        <dbReference type="EMBL" id="KAG6386146.1"/>
    </source>
</evidence>
<feature type="compositionally biased region" description="Acidic residues" evidence="3">
    <location>
        <begin position="15"/>
        <end position="32"/>
    </location>
</feature>
<dbReference type="EMBL" id="PNBA02000647">
    <property type="protein sequence ID" value="KAG6383287.1"/>
    <property type="molecule type" value="Genomic_DNA"/>
</dbReference>
<accession>A0A4D8Y967</accession>
<dbReference type="InterPro" id="IPR053932">
    <property type="entry name" value="GeBP-like_DBD"/>
</dbReference>